<protein>
    <submittedName>
        <fullName evidence="1">Uncharacterized protein</fullName>
    </submittedName>
</protein>
<proteinExistence type="predicted"/>
<dbReference type="EMBL" id="LAZR01000244">
    <property type="protein sequence ID" value="KKN79609.1"/>
    <property type="molecule type" value="Genomic_DNA"/>
</dbReference>
<reference evidence="1" key="1">
    <citation type="journal article" date="2015" name="Nature">
        <title>Complex archaea that bridge the gap between prokaryotes and eukaryotes.</title>
        <authorList>
            <person name="Spang A."/>
            <person name="Saw J.H."/>
            <person name="Jorgensen S.L."/>
            <person name="Zaremba-Niedzwiedzka K."/>
            <person name="Martijn J."/>
            <person name="Lind A.E."/>
            <person name="van Eijk R."/>
            <person name="Schleper C."/>
            <person name="Guy L."/>
            <person name="Ettema T.J."/>
        </authorList>
    </citation>
    <scope>NUCLEOTIDE SEQUENCE</scope>
</reference>
<gene>
    <name evidence="1" type="ORF">LCGC14_0338130</name>
</gene>
<comment type="caution">
    <text evidence="1">The sequence shown here is derived from an EMBL/GenBank/DDBJ whole genome shotgun (WGS) entry which is preliminary data.</text>
</comment>
<dbReference type="AlphaFoldDB" id="A0A0F9TJZ1"/>
<accession>A0A0F9TJZ1</accession>
<sequence>MKVECPVWQRTINKMVKRANMMMERFGTTLEESKDSTPIKLLREAQEEALDIAVYLEALIDKLELSEKYQEWKDRNNDAPPQP</sequence>
<name>A0A0F9TJZ1_9ZZZZ</name>
<organism evidence="1">
    <name type="scientific">marine sediment metagenome</name>
    <dbReference type="NCBI Taxonomy" id="412755"/>
    <lineage>
        <taxon>unclassified sequences</taxon>
        <taxon>metagenomes</taxon>
        <taxon>ecological metagenomes</taxon>
    </lineage>
</organism>
<evidence type="ECO:0000313" key="1">
    <source>
        <dbReference type="EMBL" id="KKN79609.1"/>
    </source>
</evidence>